<dbReference type="EMBL" id="CP007144">
    <property type="protein sequence ID" value="AHJ95457.1"/>
    <property type="molecule type" value="Genomic_DNA"/>
</dbReference>
<accession>W8EUP5</accession>
<dbReference type="PATRIC" id="fig|1227739.3.peg.153"/>
<dbReference type="InterPro" id="IPR037883">
    <property type="entry name" value="Knr4/Smi1-like_sf"/>
</dbReference>
<feature type="domain" description="Knr4/Smi1-like" evidence="1">
    <location>
        <begin position="57"/>
        <end position="184"/>
    </location>
</feature>
<gene>
    <name evidence="2" type="ORF">Hsw_PA0124</name>
</gene>
<sequence length="197" mass="23466">MSPSDLRTMQQFVDYALESWHQGGLMRWADSDMPVEMRDETRPIVDDSIPWKPIPSTVSAGDLEALEERIELQYPALYKEFLRYQHFYEFWPEQQINFFPHVIAQWKDRLLAGYFQSWEPAKLIGQRYIYFADYSDWGILCFDTNNQRPEDNDCPIVLIDHELLYDEPLPMTILYASFADLMRSLRAVQENPRQLEE</sequence>
<protein>
    <recommendedName>
        <fullName evidence="1">Knr4/Smi1-like domain-containing protein</fullName>
    </recommendedName>
</protein>
<dbReference type="RefSeq" id="WP_044000390.1">
    <property type="nucleotide sequence ID" value="NZ_CP007144.1"/>
</dbReference>
<name>W8EUP5_9BACT</name>
<dbReference type="Proteomes" id="UP000019423">
    <property type="component" value="Plasmid pHsw1"/>
</dbReference>
<dbReference type="SMART" id="SM00860">
    <property type="entry name" value="SMI1_KNR4"/>
    <property type="match status" value="1"/>
</dbReference>
<dbReference type="OrthoDB" id="8611998at2"/>
<keyword evidence="2" id="KW-0614">Plasmid</keyword>
<dbReference type="eggNOG" id="ENOG50334E6">
    <property type="taxonomic scope" value="Bacteria"/>
</dbReference>
<dbReference type="KEGG" id="hsw:Hsw_PA0124"/>
<reference evidence="2 3" key="1">
    <citation type="submission" date="2014-01" db="EMBL/GenBank/DDBJ databases">
        <title>Complete sequence of plasmid1 of ionizing-radiation resistance bacterium Hymenobacter swuensis DY53.</title>
        <authorList>
            <person name="Jung J.-H."/>
            <person name="Jeong S.-W."/>
            <person name="Joe M.-H."/>
            <person name="Cho y.-j."/>
            <person name="Kim M.-K."/>
            <person name="Lim S.-Y."/>
        </authorList>
    </citation>
    <scope>NUCLEOTIDE SEQUENCE [LARGE SCALE GENOMIC DNA]</scope>
    <source>
        <strain evidence="2 3">DY53</strain>
        <plasmid evidence="2 3">pHsw1</plasmid>
    </source>
</reference>
<dbReference type="AlphaFoldDB" id="W8EUP5"/>
<keyword evidence="3" id="KW-1185">Reference proteome</keyword>
<evidence type="ECO:0000313" key="2">
    <source>
        <dbReference type="EMBL" id="AHJ95457.1"/>
    </source>
</evidence>
<dbReference type="HOGENOM" id="CLU_1370582_0_0_10"/>
<proteinExistence type="predicted"/>
<dbReference type="Gene3D" id="3.40.1580.10">
    <property type="entry name" value="SMI1/KNR4-like"/>
    <property type="match status" value="1"/>
</dbReference>
<organism evidence="2 3">
    <name type="scientific">Hymenobacter swuensis DY53</name>
    <dbReference type="NCBI Taxonomy" id="1227739"/>
    <lineage>
        <taxon>Bacteria</taxon>
        <taxon>Pseudomonadati</taxon>
        <taxon>Bacteroidota</taxon>
        <taxon>Cytophagia</taxon>
        <taxon>Cytophagales</taxon>
        <taxon>Hymenobacteraceae</taxon>
        <taxon>Hymenobacter</taxon>
    </lineage>
</organism>
<dbReference type="InterPro" id="IPR018958">
    <property type="entry name" value="Knr4/Smi1-like_dom"/>
</dbReference>
<dbReference type="Pfam" id="PF09346">
    <property type="entry name" value="SMI1_KNR4"/>
    <property type="match status" value="1"/>
</dbReference>
<dbReference type="SUPFAM" id="SSF160631">
    <property type="entry name" value="SMI1/KNR4-like"/>
    <property type="match status" value="1"/>
</dbReference>
<evidence type="ECO:0000259" key="1">
    <source>
        <dbReference type="SMART" id="SM00860"/>
    </source>
</evidence>
<evidence type="ECO:0000313" key="3">
    <source>
        <dbReference type="Proteomes" id="UP000019423"/>
    </source>
</evidence>
<geneLocation type="plasmid" evidence="2 3">
    <name>pHsw1</name>
</geneLocation>